<evidence type="ECO:0000259" key="6">
    <source>
        <dbReference type="PROSITE" id="PS50983"/>
    </source>
</evidence>
<proteinExistence type="inferred from homology"/>
<comment type="subcellular location">
    <subcellularLocation>
        <location evidence="1">Cell envelope</location>
    </subcellularLocation>
</comment>
<dbReference type="InterPro" id="IPR051313">
    <property type="entry name" value="Bact_iron-sidero_bind"/>
</dbReference>
<feature type="chain" id="PRO_5046005891" evidence="5">
    <location>
        <begin position="21"/>
        <end position="311"/>
    </location>
</feature>
<evidence type="ECO:0000256" key="5">
    <source>
        <dbReference type="SAM" id="SignalP"/>
    </source>
</evidence>
<accession>A0ABV8CSS1</accession>
<dbReference type="CDD" id="cd01138">
    <property type="entry name" value="FeuA"/>
    <property type="match status" value="1"/>
</dbReference>
<dbReference type="PROSITE" id="PS50983">
    <property type="entry name" value="FE_B12_PBP"/>
    <property type="match status" value="1"/>
</dbReference>
<sequence length="311" mass="34385">MKKNLFKTLFVAFLAVFTLAACSSQSSSKETTETKISAMPKIDGFTYYGEVPESPKKVVSLASSYTGHLLELDLNLVGVTSYDKKNPVLTDYVKDAEEVAAADLEAIATLEPDVIVVGSTEENIEQLAEIAPVISIEYGKRDYLQILSDFGSVFNQEDKAQDWLDEWETKIADTKKEVQAVTGTDATFTVMGLYEKEIYLFGDNWGRGGEVIYQALGYTAPEKVKTEVFPTGYLAISQEVVADYVGDYVIVAAEDDTTGSSLYESDIWKAIPAVQEGHVIRVDANAFYFNDPLTLEYELETLRDAILATKK</sequence>
<feature type="domain" description="Fe/B12 periplasmic-binding" evidence="6">
    <location>
        <begin position="57"/>
        <end position="310"/>
    </location>
</feature>
<dbReference type="SUPFAM" id="SSF53807">
    <property type="entry name" value="Helical backbone' metal receptor"/>
    <property type="match status" value="1"/>
</dbReference>
<gene>
    <name evidence="7" type="ORF">ACFORF_00590</name>
</gene>
<evidence type="ECO:0000256" key="3">
    <source>
        <dbReference type="ARBA" id="ARBA00022448"/>
    </source>
</evidence>
<feature type="signal peptide" evidence="5">
    <location>
        <begin position="1"/>
        <end position="20"/>
    </location>
</feature>
<dbReference type="Gene3D" id="3.40.50.1980">
    <property type="entry name" value="Nitrogenase molybdenum iron protein domain"/>
    <property type="match status" value="2"/>
</dbReference>
<dbReference type="PANTHER" id="PTHR30532">
    <property type="entry name" value="IRON III DICITRATE-BINDING PERIPLASMIC PROTEIN"/>
    <property type="match status" value="1"/>
</dbReference>
<evidence type="ECO:0000256" key="2">
    <source>
        <dbReference type="ARBA" id="ARBA00008814"/>
    </source>
</evidence>
<protein>
    <submittedName>
        <fullName evidence="7">ABC transporter substrate-binding protein</fullName>
    </submittedName>
</protein>
<dbReference type="EMBL" id="JBHRZV010000002">
    <property type="protein sequence ID" value="MFC3927131.1"/>
    <property type="molecule type" value="Genomic_DNA"/>
</dbReference>
<dbReference type="InterPro" id="IPR002491">
    <property type="entry name" value="ABC_transptr_periplasmic_BD"/>
</dbReference>
<dbReference type="Proteomes" id="UP001595807">
    <property type="component" value="Unassembled WGS sequence"/>
</dbReference>
<dbReference type="Pfam" id="PF01497">
    <property type="entry name" value="Peripla_BP_2"/>
    <property type="match status" value="1"/>
</dbReference>
<comment type="caution">
    <text evidence="7">The sequence shown here is derived from an EMBL/GenBank/DDBJ whole genome shotgun (WGS) entry which is preliminary data.</text>
</comment>
<dbReference type="PANTHER" id="PTHR30532:SF26">
    <property type="entry name" value="IRON(3+)-HYDROXAMATE-BINDING PROTEIN FHUD"/>
    <property type="match status" value="1"/>
</dbReference>
<keyword evidence="3" id="KW-0813">Transport</keyword>
<dbReference type="PROSITE" id="PS51257">
    <property type="entry name" value="PROKAR_LIPOPROTEIN"/>
    <property type="match status" value="1"/>
</dbReference>
<keyword evidence="8" id="KW-1185">Reference proteome</keyword>
<keyword evidence="4 5" id="KW-0732">Signal</keyword>
<evidence type="ECO:0000256" key="1">
    <source>
        <dbReference type="ARBA" id="ARBA00004196"/>
    </source>
</evidence>
<organism evidence="7 8">
    <name type="scientific">Streptococcus caprae</name>
    <dbReference type="NCBI Taxonomy" id="1640501"/>
    <lineage>
        <taxon>Bacteria</taxon>
        <taxon>Bacillati</taxon>
        <taxon>Bacillota</taxon>
        <taxon>Bacilli</taxon>
        <taxon>Lactobacillales</taxon>
        <taxon>Streptococcaceae</taxon>
        <taxon>Streptococcus</taxon>
    </lineage>
</organism>
<evidence type="ECO:0000313" key="8">
    <source>
        <dbReference type="Proteomes" id="UP001595807"/>
    </source>
</evidence>
<evidence type="ECO:0000313" key="7">
    <source>
        <dbReference type="EMBL" id="MFC3927131.1"/>
    </source>
</evidence>
<comment type="similarity">
    <text evidence="2">Belongs to the bacterial solute-binding protein 8 family.</text>
</comment>
<evidence type="ECO:0000256" key="4">
    <source>
        <dbReference type="ARBA" id="ARBA00022729"/>
    </source>
</evidence>
<name>A0ABV8CSS1_9STRE</name>
<dbReference type="RefSeq" id="WP_380424297.1">
    <property type="nucleotide sequence ID" value="NZ_JBHRZV010000002.1"/>
</dbReference>
<reference evidence="8" key="1">
    <citation type="journal article" date="2019" name="Int. J. Syst. Evol. Microbiol.">
        <title>The Global Catalogue of Microorganisms (GCM) 10K type strain sequencing project: providing services to taxonomists for standard genome sequencing and annotation.</title>
        <authorList>
            <consortium name="The Broad Institute Genomics Platform"/>
            <consortium name="The Broad Institute Genome Sequencing Center for Infectious Disease"/>
            <person name="Wu L."/>
            <person name="Ma J."/>
        </authorList>
    </citation>
    <scope>NUCLEOTIDE SEQUENCE [LARGE SCALE GENOMIC DNA]</scope>
    <source>
        <strain evidence="8">CCUG 67170</strain>
    </source>
</reference>